<dbReference type="EMBL" id="CH991543">
    <property type="protein sequence ID" value="EDQ92839.1"/>
    <property type="molecule type" value="Genomic_DNA"/>
</dbReference>
<feature type="compositionally biased region" description="Basic and acidic residues" evidence="3">
    <location>
        <begin position="19"/>
        <end position="30"/>
    </location>
</feature>
<keyword evidence="2" id="KW-0539">Nucleus</keyword>
<dbReference type="OMA" id="QEYDWIG"/>
<feature type="compositionally biased region" description="Low complexity" evidence="3">
    <location>
        <begin position="191"/>
        <end position="204"/>
    </location>
</feature>
<dbReference type="FunCoup" id="A9UPA1">
    <property type="interactions" value="1350"/>
</dbReference>
<dbReference type="GeneID" id="5887408"/>
<dbReference type="KEGG" id="mbr:MONBRDRAFT_22011"/>
<dbReference type="InterPro" id="IPR039845">
    <property type="entry name" value="FAM192A"/>
</dbReference>
<dbReference type="InterPro" id="IPR019331">
    <property type="entry name" value="FAM192A/Fyv6_N"/>
</dbReference>
<dbReference type="RefSeq" id="XP_001742601.1">
    <property type="nucleotide sequence ID" value="XM_001742549.1"/>
</dbReference>
<dbReference type="InParanoid" id="A9UPA1"/>
<organism evidence="5 6">
    <name type="scientific">Monosiga brevicollis</name>
    <name type="common">Choanoflagellate</name>
    <dbReference type="NCBI Taxonomy" id="81824"/>
    <lineage>
        <taxon>Eukaryota</taxon>
        <taxon>Choanoflagellata</taxon>
        <taxon>Craspedida</taxon>
        <taxon>Salpingoecidae</taxon>
        <taxon>Monosiga</taxon>
    </lineage>
</organism>
<accession>A9UPA1</accession>
<evidence type="ECO:0000256" key="2">
    <source>
        <dbReference type="ARBA" id="ARBA00023242"/>
    </source>
</evidence>
<dbReference type="STRING" id="81824.A9UPA1"/>
<evidence type="ECO:0000259" key="4">
    <source>
        <dbReference type="Pfam" id="PF10187"/>
    </source>
</evidence>
<dbReference type="GO" id="GO:0005634">
    <property type="term" value="C:nucleus"/>
    <property type="evidence" value="ECO:0000318"/>
    <property type="project" value="GO_Central"/>
</dbReference>
<gene>
    <name evidence="5" type="ORF">MONBRDRAFT_22011</name>
</gene>
<keyword evidence="6" id="KW-1185">Reference proteome</keyword>
<dbReference type="Proteomes" id="UP000001357">
    <property type="component" value="Unassembled WGS sequence"/>
</dbReference>
<evidence type="ECO:0000256" key="1">
    <source>
        <dbReference type="ARBA" id="ARBA00004123"/>
    </source>
</evidence>
<dbReference type="AlphaFoldDB" id="A9UPA1"/>
<name>A9UPA1_MONBE</name>
<evidence type="ECO:0000313" key="5">
    <source>
        <dbReference type="EMBL" id="EDQ92839.1"/>
    </source>
</evidence>
<dbReference type="PANTHER" id="PTHR13495:SF0">
    <property type="entry name" value="PSME3-INTERACTING PROTEIN"/>
    <property type="match status" value="1"/>
</dbReference>
<feature type="region of interest" description="Disordered" evidence="3">
    <location>
        <begin position="108"/>
        <end position="221"/>
    </location>
</feature>
<evidence type="ECO:0000256" key="3">
    <source>
        <dbReference type="SAM" id="MobiDB-lite"/>
    </source>
</evidence>
<evidence type="ECO:0000313" key="6">
    <source>
        <dbReference type="Proteomes" id="UP000001357"/>
    </source>
</evidence>
<reference evidence="5 6" key="1">
    <citation type="journal article" date="2008" name="Nature">
        <title>The genome of the choanoflagellate Monosiga brevicollis and the origin of metazoans.</title>
        <authorList>
            <consortium name="JGI Sequencing"/>
            <person name="King N."/>
            <person name="Westbrook M.J."/>
            <person name="Young S.L."/>
            <person name="Kuo A."/>
            <person name="Abedin M."/>
            <person name="Chapman J."/>
            <person name="Fairclough S."/>
            <person name="Hellsten U."/>
            <person name="Isogai Y."/>
            <person name="Letunic I."/>
            <person name="Marr M."/>
            <person name="Pincus D."/>
            <person name="Putnam N."/>
            <person name="Rokas A."/>
            <person name="Wright K.J."/>
            <person name="Zuzow R."/>
            <person name="Dirks W."/>
            <person name="Good M."/>
            <person name="Goodstein D."/>
            <person name="Lemons D."/>
            <person name="Li W."/>
            <person name="Lyons J.B."/>
            <person name="Morris A."/>
            <person name="Nichols S."/>
            <person name="Richter D.J."/>
            <person name="Salamov A."/>
            <person name="Bork P."/>
            <person name="Lim W.A."/>
            <person name="Manning G."/>
            <person name="Miller W.T."/>
            <person name="McGinnis W."/>
            <person name="Shapiro H."/>
            <person name="Tjian R."/>
            <person name="Grigoriev I.V."/>
            <person name="Rokhsar D."/>
        </authorList>
    </citation>
    <scope>NUCLEOTIDE SEQUENCE [LARGE SCALE GENOMIC DNA]</scope>
    <source>
        <strain evidence="6">MX1 / ATCC 50154</strain>
    </source>
</reference>
<dbReference type="PANTHER" id="PTHR13495">
    <property type="entry name" value="NEFA-INTERACTING NUCLEAR PROTEIN NIP30"/>
    <property type="match status" value="1"/>
</dbReference>
<dbReference type="eggNOG" id="KOG4036">
    <property type="taxonomic scope" value="Eukaryota"/>
</dbReference>
<protein>
    <recommendedName>
        <fullName evidence="4">FAM192A/Fyv6 N-terminal domain-containing protein</fullName>
    </recommendedName>
</protein>
<dbReference type="Pfam" id="PF10187">
    <property type="entry name" value="FAM192A_Fyv6_N"/>
    <property type="match status" value="1"/>
</dbReference>
<feature type="domain" description="FAM192A/Fyv6 N-terminal" evidence="4">
    <location>
        <begin position="6"/>
        <end position="108"/>
    </location>
</feature>
<feature type="region of interest" description="Disordered" evidence="3">
    <location>
        <begin position="19"/>
        <end position="43"/>
    </location>
</feature>
<feature type="compositionally biased region" description="Basic and acidic residues" evidence="3">
    <location>
        <begin position="174"/>
        <end position="188"/>
    </location>
</feature>
<sequence>MSFKAFVSADEVEEVRRKRQEEWEKIRKPSDPLQRPEQPYEHRSLFEQLQANKAQKEEERLEALKPKNQIYQGLDDEEYGYLEELNRKEIEAEDQRWEEEGRALREFRQKAQEAAVKPVETTDADAAPATGESHPAPGIVARSTLITAKAQKKKALSGLVRRKSEQEPSAVQDRSAKPASHNEPETKKAKAQTPTPAATTTTPAGSSLAGLVGYGSDSDSD</sequence>
<proteinExistence type="predicted"/>
<comment type="subcellular location">
    <subcellularLocation>
        <location evidence="1">Nucleus</location>
    </subcellularLocation>
</comment>